<reference evidence="2" key="3">
    <citation type="submission" date="2025-09" db="UniProtKB">
        <authorList>
            <consortium name="Ensembl"/>
        </authorList>
    </citation>
    <scope>IDENTIFICATION</scope>
</reference>
<name>H3CG99_TETNG</name>
<protein>
    <submittedName>
        <fullName evidence="2">Uncharacterized protein</fullName>
    </submittedName>
</protein>
<evidence type="ECO:0000313" key="3">
    <source>
        <dbReference type="Proteomes" id="UP000007303"/>
    </source>
</evidence>
<dbReference type="Ensembl" id="ENSTNIT00000007434.1">
    <property type="protein sequence ID" value="ENSTNIP00000007276.1"/>
    <property type="gene ID" value="ENSTNIG00000004625.1"/>
</dbReference>
<reference evidence="3" key="1">
    <citation type="journal article" date="2004" name="Nature">
        <title>Genome duplication in the teleost fish Tetraodon nigroviridis reveals the early vertebrate proto-karyotype.</title>
        <authorList>
            <person name="Jaillon O."/>
            <person name="Aury J.-M."/>
            <person name="Brunet F."/>
            <person name="Petit J.-L."/>
            <person name="Stange-Thomann N."/>
            <person name="Mauceli E."/>
            <person name="Bouneau L."/>
            <person name="Fischer C."/>
            <person name="Ozouf-Costaz C."/>
            <person name="Bernot A."/>
            <person name="Nicaud S."/>
            <person name="Jaffe D."/>
            <person name="Fisher S."/>
            <person name="Lutfalla G."/>
            <person name="Dossat C."/>
            <person name="Segurens B."/>
            <person name="Dasilva C."/>
            <person name="Salanoubat M."/>
            <person name="Levy M."/>
            <person name="Boudet N."/>
            <person name="Castellano S."/>
            <person name="Anthouard V."/>
            <person name="Jubin C."/>
            <person name="Castelli V."/>
            <person name="Katinka M."/>
            <person name="Vacherie B."/>
            <person name="Biemont C."/>
            <person name="Skalli Z."/>
            <person name="Cattolico L."/>
            <person name="Poulain J."/>
            <person name="De Berardinis V."/>
            <person name="Cruaud C."/>
            <person name="Duprat S."/>
            <person name="Brottier P."/>
            <person name="Coutanceau J.-P."/>
            <person name="Gouzy J."/>
            <person name="Parra G."/>
            <person name="Lardier G."/>
            <person name="Chapple C."/>
            <person name="McKernan K.J."/>
            <person name="McEwan P."/>
            <person name="Bosak S."/>
            <person name="Kellis M."/>
            <person name="Volff J.-N."/>
            <person name="Guigo R."/>
            <person name="Zody M.C."/>
            <person name="Mesirov J."/>
            <person name="Lindblad-Toh K."/>
            <person name="Birren B."/>
            <person name="Nusbaum C."/>
            <person name="Kahn D."/>
            <person name="Robinson-Rechavi M."/>
            <person name="Laudet V."/>
            <person name="Schachter V."/>
            <person name="Quetier F."/>
            <person name="Saurin W."/>
            <person name="Scarpelli C."/>
            <person name="Wincker P."/>
            <person name="Lander E.S."/>
            <person name="Weissenbach J."/>
            <person name="Roest Crollius H."/>
        </authorList>
    </citation>
    <scope>NUCLEOTIDE SEQUENCE [LARGE SCALE GENOMIC DNA]</scope>
</reference>
<dbReference type="InParanoid" id="H3CG99"/>
<proteinExistence type="predicted"/>
<feature type="region of interest" description="Disordered" evidence="1">
    <location>
        <begin position="1"/>
        <end position="36"/>
    </location>
</feature>
<reference evidence="2" key="2">
    <citation type="submission" date="2025-08" db="UniProtKB">
        <authorList>
            <consortium name="Ensembl"/>
        </authorList>
    </citation>
    <scope>IDENTIFICATION</scope>
</reference>
<dbReference type="Proteomes" id="UP000007303">
    <property type="component" value="Unassembled WGS sequence"/>
</dbReference>
<dbReference type="AlphaFoldDB" id="H3CG99"/>
<evidence type="ECO:0000313" key="2">
    <source>
        <dbReference type="Ensembl" id="ENSTNIP00000007276.1"/>
    </source>
</evidence>
<accession>H3CG99</accession>
<keyword evidence="3" id="KW-1185">Reference proteome</keyword>
<sequence>MWSGSTAPGPIRTRSRAAAPPRWRNAASGSSRPSCWPWRSCSGSWWWLANAGWTGWSRRRSAVRSNPSRAPEALRQQAEAGAGTSLGPEPGRRGVRPGSGVPLRFRLRCDIMDTF</sequence>
<organism evidence="2 3">
    <name type="scientific">Tetraodon nigroviridis</name>
    <name type="common">Spotted green pufferfish</name>
    <name type="synonym">Chelonodon nigroviridis</name>
    <dbReference type="NCBI Taxonomy" id="99883"/>
    <lineage>
        <taxon>Eukaryota</taxon>
        <taxon>Metazoa</taxon>
        <taxon>Chordata</taxon>
        <taxon>Craniata</taxon>
        <taxon>Vertebrata</taxon>
        <taxon>Euteleostomi</taxon>
        <taxon>Actinopterygii</taxon>
        <taxon>Neopterygii</taxon>
        <taxon>Teleostei</taxon>
        <taxon>Neoteleostei</taxon>
        <taxon>Acanthomorphata</taxon>
        <taxon>Eupercaria</taxon>
        <taxon>Tetraodontiformes</taxon>
        <taxon>Tetradontoidea</taxon>
        <taxon>Tetraodontidae</taxon>
        <taxon>Tetraodon</taxon>
    </lineage>
</organism>
<evidence type="ECO:0000256" key="1">
    <source>
        <dbReference type="SAM" id="MobiDB-lite"/>
    </source>
</evidence>
<feature type="region of interest" description="Disordered" evidence="1">
    <location>
        <begin position="64"/>
        <end position="101"/>
    </location>
</feature>
<dbReference type="HOGENOM" id="CLU_2108286_0_0_1"/>
<feature type="compositionally biased region" description="Low complexity" evidence="1">
    <location>
        <begin position="10"/>
        <end position="27"/>
    </location>
</feature>